<dbReference type="GO" id="GO:0003700">
    <property type="term" value="F:DNA-binding transcription factor activity"/>
    <property type="evidence" value="ECO:0007669"/>
    <property type="project" value="TreeGrafter"/>
</dbReference>
<dbReference type="InterPro" id="IPR000843">
    <property type="entry name" value="HTH_LacI"/>
</dbReference>
<dbReference type="Gene3D" id="3.40.50.2300">
    <property type="match status" value="2"/>
</dbReference>
<dbReference type="SUPFAM" id="SSF53822">
    <property type="entry name" value="Periplasmic binding protein-like I"/>
    <property type="match status" value="1"/>
</dbReference>
<dbReference type="Gene3D" id="1.10.260.40">
    <property type="entry name" value="lambda repressor-like DNA-binding domains"/>
    <property type="match status" value="1"/>
</dbReference>
<accession>A0A553WJD1</accession>
<evidence type="ECO:0000313" key="5">
    <source>
        <dbReference type="EMBL" id="TSB04810.1"/>
    </source>
</evidence>
<dbReference type="InterPro" id="IPR046335">
    <property type="entry name" value="LacI/GalR-like_sensor"/>
</dbReference>
<dbReference type="InterPro" id="IPR028082">
    <property type="entry name" value="Peripla_BP_I"/>
</dbReference>
<keyword evidence="1" id="KW-0805">Transcription regulation</keyword>
<dbReference type="CDD" id="cd01392">
    <property type="entry name" value="HTH_LacI"/>
    <property type="match status" value="1"/>
</dbReference>
<dbReference type="PANTHER" id="PTHR30146:SF120">
    <property type="entry name" value="ALANINE RACEMASE"/>
    <property type="match status" value="1"/>
</dbReference>
<sequence>MTPARLGANRRGMGKEGRITAHQIAAMLGVSQPTVSRALRGDKKVNEETRARIVALANELNYSVDHNALRLRTQQTFSIALVILCRKGENKANINPFYLSLLGCIAASASERGYNLIVSFQDSPANFFANYTGSRQADGLIVIGSGQNVEGWQYFGEYARHNTPMICWGASKEDLVSIKSDNAMGTRLAIDHLRAKGCKNIAYIGPMNSEQPQFQDRINTYMALTQELGLPVICPTLPENAVREDQGYAAVKALLRDKTSFDGLFCANDFIALGALRALDEAGISAGTDVRVIGFDGIATGAYAQPPLTTIEQDYYKAGEMLVEALIALLKGKTPDTTPVPVRLLLRESA</sequence>
<name>A0A553WJD1_9SPHN</name>
<organism evidence="5 6">
    <name type="scientific">Sphingorhabdus contaminans</name>
    <dbReference type="NCBI Taxonomy" id="1343899"/>
    <lineage>
        <taxon>Bacteria</taxon>
        <taxon>Pseudomonadati</taxon>
        <taxon>Pseudomonadota</taxon>
        <taxon>Alphaproteobacteria</taxon>
        <taxon>Sphingomonadales</taxon>
        <taxon>Sphingomonadaceae</taxon>
        <taxon>Sphingorhabdus</taxon>
    </lineage>
</organism>
<keyword evidence="2" id="KW-0238">DNA-binding</keyword>
<dbReference type="RefSeq" id="WP_143775727.1">
    <property type="nucleotide sequence ID" value="NZ_VKKU01000001.1"/>
</dbReference>
<dbReference type="OrthoDB" id="8433438at2"/>
<reference evidence="5 6" key="1">
    <citation type="submission" date="2019-07" db="EMBL/GenBank/DDBJ databases">
        <authorList>
            <person name="Park M."/>
        </authorList>
    </citation>
    <scope>NUCLEOTIDE SEQUENCE [LARGE SCALE GENOMIC DNA]</scope>
    <source>
        <strain evidence="5 6">KCTC32445</strain>
    </source>
</reference>
<evidence type="ECO:0000313" key="6">
    <source>
        <dbReference type="Proteomes" id="UP000320160"/>
    </source>
</evidence>
<evidence type="ECO:0000259" key="4">
    <source>
        <dbReference type="PROSITE" id="PS50932"/>
    </source>
</evidence>
<keyword evidence="6" id="KW-1185">Reference proteome</keyword>
<dbReference type="GO" id="GO:0000976">
    <property type="term" value="F:transcription cis-regulatory region binding"/>
    <property type="evidence" value="ECO:0007669"/>
    <property type="project" value="TreeGrafter"/>
</dbReference>
<evidence type="ECO:0000256" key="2">
    <source>
        <dbReference type="ARBA" id="ARBA00023125"/>
    </source>
</evidence>
<gene>
    <name evidence="5" type="ORF">FOM92_05240</name>
</gene>
<dbReference type="EMBL" id="VKKU01000001">
    <property type="protein sequence ID" value="TSB04810.1"/>
    <property type="molecule type" value="Genomic_DNA"/>
</dbReference>
<dbReference type="PROSITE" id="PS50932">
    <property type="entry name" value="HTH_LACI_2"/>
    <property type="match status" value="1"/>
</dbReference>
<dbReference type="SMART" id="SM00354">
    <property type="entry name" value="HTH_LACI"/>
    <property type="match status" value="1"/>
</dbReference>
<evidence type="ECO:0000256" key="1">
    <source>
        <dbReference type="ARBA" id="ARBA00023015"/>
    </source>
</evidence>
<dbReference type="Proteomes" id="UP000320160">
    <property type="component" value="Unassembled WGS sequence"/>
</dbReference>
<keyword evidence="3" id="KW-0804">Transcription</keyword>
<dbReference type="InterPro" id="IPR010982">
    <property type="entry name" value="Lambda_DNA-bd_dom_sf"/>
</dbReference>
<dbReference type="AlphaFoldDB" id="A0A553WJD1"/>
<dbReference type="Pfam" id="PF00356">
    <property type="entry name" value="LacI"/>
    <property type="match status" value="1"/>
</dbReference>
<protein>
    <submittedName>
        <fullName evidence="5">LacI family transcriptional regulator</fullName>
    </submittedName>
</protein>
<proteinExistence type="predicted"/>
<comment type="caution">
    <text evidence="5">The sequence shown here is derived from an EMBL/GenBank/DDBJ whole genome shotgun (WGS) entry which is preliminary data.</text>
</comment>
<dbReference type="PANTHER" id="PTHR30146">
    <property type="entry name" value="LACI-RELATED TRANSCRIPTIONAL REPRESSOR"/>
    <property type="match status" value="1"/>
</dbReference>
<evidence type="ECO:0000256" key="3">
    <source>
        <dbReference type="ARBA" id="ARBA00023163"/>
    </source>
</evidence>
<dbReference type="Pfam" id="PF13377">
    <property type="entry name" value="Peripla_BP_3"/>
    <property type="match status" value="1"/>
</dbReference>
<dbReference type="SUPFAM" id="SSF47413">
    <property type="entry name" value="lambda repressor-like DNA-binding domains"/>
    <property type="match status" value="1"/>
</dbReference>
<feature type="domain" description="HTH lacI-type" evidence="4">
    <location>
        <begin position="19"/>
        <end position="73"/>
    </location>
</feature>